<dbReference type="NCBIfam" id="TIGR03758">
    <property type="entry name" value="conj_TIGR03758"/>
    <property type="match status" value="1"/>
</dbReference>
<comment type="caution">
    <text evidence="2">The sequence shown here is derived from an EMBL/GenBank/DDBJ whole genome shotgun (WGS) entry which is preliminary data.</text>
</comment>
<organism evidence="2 3">
    <name type="scientific">Ectopseudomonas oleovorans</name>
    <name type="common">Pseudomonas oleovorans</name>
    <dbReference type="NCBI Taxonomy" id="301"/>
    <lineage>
        <taxon>Bacteria</taxon>
        <taxon>Pseudomonadati</taxon>
        <taxon>Pseudomonadota</taxon>
        <taxon>Gammaproteobacteria</taxon>
        <taxon>Pseudomonadales</taxon>
        <taxon>Pseudomonadaceae</taxon>
        <taxon>Ectopseudomonas</taxon>
    </lineage>
</organism>
<name>A0A3D9EID8_ECTOL</name>
<accession>A0A3D9EID8</accession>
<dbReference type="EMBL" id="QRDL01000004">
    <property type="protein sequence ID" value="RED02893.1"/>
    <property type="molecule type" value="Genomic_DNA"/>
</dbReference>
<evidence type="ECO:0000313" key="2">
    <source>
        <dbReference type="EMBL" id="RED02893.1"/>
    </source>
</evidence>
<dbReference type="AlphaFoldDB" id="A0A3D9EID8"/>
<keyword evidence="1" id="KW-0812">Transmembrane</keyword>
<dbReference type="InterPro" id="IPR021676">
    <property type="entry name" value="DUF3262"/>
</dbReference>
<reference evidence="2 3" key="1">
    <citation type="submission" date="2018-07" db="EMBL/GenBank/DDBJ databases">
        <title>Genome sequencing of rice bacterial endophytes.</title>
        <authorList>
            <person name="Venturi V."/>
        </authorList>
    </citation>
    <scope>NUCLEOTIDE SEQUENCE [LARGE SCALE GENOMIC DNA]</scope>
    <source>
        <strain evidence="2 3">AG1002</strain>
    </source>
</reference>
<keyword evidence="1" id="KW-1133">Transmembrane helix</keyword>
<protein>
    <submittedName>
        <fullName evidence="2">Integrating conjugative element protein (TIGR03758 family)</fullName>
    </submittedName>
</protein>
<keyword evidence="1" id="KW-0472">Membrane</keyword>
<dbReference type="Proteomes" id="UP000256988">
    <property type="component" value="Unassembled WGS sequence"/>
</dbReference>
<feature type="transmembrane region" description="Helical" evidence="1">
    <location>
        <begin position="20"/>
        <end position="39"/>
    </location>
</feature>
<dbReference type="RefSeq" id="WP_115946264.1">
    <property type="nucleotide sequence ID" value="NZ_QRDL01000004.1"/>
</dbReference>
<proteinExistence type="predicted"/>
<feature type="transmembrane region" description="Helical" evidence="1">
    <location>
        <begin position="59"/>
        <end position="78"/>
    </location>
</feature>
<evidence type="ECO:0000313" key="3">
    <source>
        <dbReference type="Proteomes" id="UP000256988"/>
    </source>
</evidence>
<evidence type="ECO:0000256" key="1">
    <source>
        <dbReference type="SAM" id="Phobius"/>
    </source>
</evidence>
<gene>
    <name evidence="2" type="ORF">DFO60_2928</name>
</gene>
<sequence>MTLSAAQSTAFQASGGFTPAAVSTVVLSLVFAVFQLWGVWALRTAFVSWAEHRMTQRQLLGVAVRFFFLYLALIFLLLS</sequence>
<dbReference type="Pfam" id="PF11660">
    <property type="entry name" value="DUF3262"/>
    <property type="match status" value="1"/>
</dbReference>